<reference evidence="1" key="2">
    <citation type="journal article" date="2015" name="Data Brief">
        <title>Shoot transcriptome of the giant reed, Arundo donax.</title>
        <authorList>
            <person name="Barrero R.A."/>
            <person name="Guerrero F.D."/>
            <person name="Moolhuijzen P."/>
            <person name="Goolsby J.A."/>
            <person name="Tidwell J."/>
            <person name="Bellgard S.E."/>
            <person name="Bellgard M.I."/>
        </authorList>
    </citation>
    <scope>NUCLEOTIDE SEQUENCE</scope>
    <source>
        <tissue evidence="1">Shoot tissue taken approximately 20 cm above the soil surface</tissue>
    </source>
</reference>
<sequence>MQGGKFYTLDEGGNFQYLTRLSSSNTEIR</sequence>
<reference evidence="1" key="1">
    <citation type="submission" date="2014-09" db="EMBL/GenBank/DDBJ databases">
        <authorList>
            <person name="Magalhaes I.L.F."/>
            <person name="Oliveira U."/>
            <person name="Santos F.R."/>
            <person name="Vidigal T.H.D.A."/>
            <person name="Brescovit A.D."/>
            <person name="Santos A.J."/>
        </authorList>
    </citation>
    <scope>NUCLEOTIDE SEQUENCE</scope>
    <source>
        <tissue evidence="1">Shoot tissue taken approximately 20 cm above the soil surface</tissue>
    </source>
</reference>
<organism evidence="1">
    <name type="scientific">Arundo donax</name>
    <name type="common">Giant reed</name>
    <name type="synonym">Donax arundinaceus</name>
    <dbReference type="NCBI Taxonomy" id="35708"/>
    <lineage>
        <taxon>Eukaryota</taxon>
        <taxon>Viridiplantae</taxon>
        <taxon>Streptophyta</taxon>
        <taxon>Embryophyta</taxon>
        <taxon>Tracheophyta</taxon>
        <taxon>Spermatophyta</taxon>
        <taxon>Magnoliopsida</taxon>
        <taxon>Liliopsida</taxon>
        <taxon>Poales</taxon>
        <taxon>Poaceae</taxon>
        <taxon>PACMAD clade</taxon>
        <taxon>Arundinoideae</taxon>
        <taxon>Arundineae</taxon>
        <taxon>Arundo</taxon>
    </lineage>
</organism>
<accession>A0A0A9CC17</accession>
<dbReference type="EMBL" id="GBRH01226945">
    <property type="protein sequence ID" value="JAD70950.1"/>
    <property type="molecule type" value="Transcribed_RNA"/>
</dbReference>
<protein>
    <submittedName>
        <fullName evidence="1">Uncharacterized protein</fullName>
    </submittedName>
</protein>
<dbReference type="AlphaFoldDB" id="A0A0A9CC17"/>
<name>A0A0A9CC17_ARUDO</name>
<evidence type="ECO:0000313" key="1">
    <source>
        <dbReference type="EMBL" id="JAD70950.1"/>
    </source>
</evidence>
<proteinExistence type="predicted"/>